<name>A0AAE3NZ24_9BACT</name>
<feature type="region of interest" description="Disordered" evidence="1">
    <location>
        <begin position="1"/>
        <end position="20"/>
    </location>
</feature>
<evidence type="ECO:0000313" key="2">
    <source>
        <dbReference type="EMBL" id="MDF1612681.1"/>
    </source>
</evidence>
<sequence>MLRGQKNISSTARTPQTEDQKPKLLDLVTTELRIKISLYTKTNVLILCKPYF</sequence>
<dbReference type="Proteomes" id="UP001221302">
    <property type="component" value="Unassembled WGS sequence"/>
</dbReference>
<dbReference type="EMBL" id="JARGDL010000017">
    <property type="protein sequence ID" value="MDF1612681.1"/>
    <property type="molecule type" value="Genomic_DNA"/>
</dbReference>
<keyword evidence="3" id="KW-1185">Reference proteome</keyword>
<dbReference type="AlphaFoldDB" id="A0AAE3NZ24"/>
<comment type="caution">
    <text evidence="2">The sequence shown here is derived from an EMBL/GenBank/DDBJ whole genome shotgun (WGS) entry which is preliminary data.</text>
</comment>
<organism evidence="2 3">
    <name type="scientific">Stygiobacter electus</name>
    <dbReference type="NCBI Taxonomy" id="3032292"/>
    <lineage>
        <taxon>Bacteria</taxon>
        <taxon>Pseudomonadati</taxon>
        <taxon>Ignavibacteriota</taxon>
        <taxon>Ignavibacteria</taxon>
        <taxon>Ignavibacteriales</taxon>
        <taxon>Melioribacteraceae</taxon>
        <taxon>Stygiobacter</taxon>
    </lineage>
</organism>
<dbReference type="RefSeq" id="WP_321536452.1">
    <property type="nucleotide sequence ID" value="NZ_JARGDL010000017.1"/>
</dbReference>
<evidence type="ECO:0000313" key="3">
    <source>
        <dbReference type="Proteomes" id="UP001221302"/>
    </source>
</evidence>
<evidence type="ECO:0000256" key="1">
    <source>
        <dbReference type="SAM" id="MobiDB-lite"/>
    </source>
</evidence>
<gene>
    <name evidence="2" type="ORF">P0M35_11010</name>
</gene>
<reference evidence="2" key="1">
    <citation type="submission" date="2023-03" db="EMBL/GenBank/DDBJ databases">
        <title>Stygiobacter electus gen. nov., sp. nov., facultatively anaerobic thermotolerant bacterium of the class Ignavibacteria from a well of Yessentuki mineral water deposit.</title>
        <authorList>
            <person name="Podosokorskaya O.A."/>
            <person name="Elcheninov A.G."/>
            <person name="Petrova N.F."/>
            <person name="Zavarzina D.G."/>
            <person name="Kublanov I.V."/>
            <person name="Merkel A.Y."/>
        </authorList>
    </citation>
    <scope>NUCLEOTIDE SEQUENCE</scope>
    <source>
        <strain evidence="2">09-Me</strain>
    </source>
</reference>
<feature type="compositionally biased region" description="Polar residues" evidence="1">
    <location>
        <begin position="1"/>
        <end position="15"/>
    </location>
</feature>
<proteinExistence type="predicted"/>
<protein>
    <submittedName>
        <fullName evidence="2">Uncharacterized protein</fullName>
    </submittedName>
</protein>
<accession>A0AAE3NZ24</accession>